<evidence type="ECO:0000256" key="1">
    <source>
        <dbReference type="SAM" id="SignalP"/>
    </source>
</evidence>
<proteinExistence type="predicted"/>
<dbReference type="FunFam" id="2.160.20.10:FF:000026">
    <property type="entry name" value="Exo-beta-1,3-glucanase Exg0"/>
    <property type="match status" value="1"/>
</dbReference>
<name>A0A2J6PDL7_9HELO</name>
<reference evidence="3 4" key="1">
    <citation type="submission" date="2016-05" db="EMBL/GenBank/DDBJ databases">
        <title>A degradative enzymes factory behind the ericoid mycorrhizal symbiosis.</title>
        <authorList>
            <consortium name="DOE Joint Genome Institute"/>
            <person name="Martino E."/>
            <person name="Morin E."/>
            <person name="Grelet G."/>
            <person name="Kuo A."/>
            <person name="Kohler A."/>
            <person name="Daghino S."/>
            <person name="Barry K."/>
            <person name="Choi C."/>
            <person name="Cichocki N."/>
            <person name="Clum A."/>
            <person name="Copeland A."/>
            <person name="Hainaut M."/>
            <person name="Haridas S."/>
            <person name="Labutti K."/>
            <person name="Lindquist E."/>
            <person name="Lipzen A."/>
            <person name="Khouja H.-R."/>
            <person name="Murat C."/>
            <person name="Ohm R."/>
            <person name="Olson A."/>
            <person name="Spatafora J."/>
            <person name="Veneault-Fourrey C."/>
            <person name="Henrissat B."/>
            <person name="Grigoriev I."/>
            <person name="Martin F."/>
            <person name="Perotto S."/>
        </authorList>
    </citation>
    <scope>NUCLEOTIDE SEQUENCE [LARGE SCALE GENOMIC DNA]</scope>
    <source>
        <strain evidence="3 4">UAMH 7357</strain>
    </source>
</reference>
<dbReference type="FunFam" id="2.160.20.10:FF:000023">
    <property type="entry name" value="Exo-beta-1,3-glucanase Exg0"/>
    <property type="match status" value="1"/>
</dbReference>
<dbReference type="OrthoDB" id="1046782at2759"/>
<feature type="domain" description="Rhamnogalacturonase A/B/Epimerase-like pectate lyase" evidence="2">
    <location>
        <begin position="108"/>
        <end position="331"/>
    </location>
</feature>
<dbReference type="InterPro" id="IPR011050">
    <property type="entry name" value="Pectin_lyase_fold/virulence"/>
</dbReference>
<dbReference type="CDD" id="cd23668">
    <property type="entry name" value="GH55_beta13glucanase-like"/>
    <property type="match status" value="1"/>
</dbReference>
<keyword evidence="1" id="KW-0732">Signal</keyword>
<accession>A0A2J6PDL7</accession>
<dbReference type="AlphaFoldDB" id="A0A2J6PDL7"/>
<dbReference type="EMBL" id="KZ613563">
    <property type="protein sequence ID" value="PMD12141.1"/>
    <property type="molecule type" value="Genomic_DNA"/>
</dbReference>
<dbReference type="InterPro" id="IPR024535">
    <property type="entry name" value="RHGA/B-epi-like_pectate_lyase"/>
</dbReference>
<dbReference type="InterPro" id="IPR039279">
    <property type="entry name" value="QRT3-like"/>
</dbReference>
<evidence type="ECO:0000313" key="4">
    <source>
        <dbReference type="Proteomes" id="UP000235672"/>
    </source>
</evidence>
<dbReference type="Proteomes" id="UP000235672">
    <property type="component" value="Unassembled WGS sequence"/>
</dbReference>
<dbReference type="GO" id="GO:0004650">
    <property type="term" value="F:polygalacturonase activity"/>
    <property type="evidence" value="ECO:0007669"/>
    <property type="project" value="InterPro"/>
</dbReference>
<dbReference type="Pfam" id="PF12708">
    <property type="entry name" value="Pect-lyase_RHGA_epim"/>
    <property type="match status" value="2"/>
</dbReference>
<keyword evidence="4" id="KW-1185">Reference proteome</keyword>
<dbReference type="STRING" id="1745343.A0A2J6PDL7"/>
<protein>
    <submittedName>
        <fullName evidence="3">Glycoside hydrolase family 55 protein</fullName>
    </submittedName>
</protein>
<evidence type="ECO:0000259" key="2">
    <source>
        <dbReference type="Pfam" id="PF12708"/>
    </source>
</evidence>
<keyword evidence="3" id="KW-0378">Hydrolase</keyword>
<feature type="chain" id="PRO_5014466067" evidence="1">
    <location>
        <begin position="28"/>
        <end position="836"/>
    </location>
</feature>
<dbReference type="SUPFAM" id="SSF51126">
    <property type="entry name" value="Pectin lyase-like"/>
    <property type="match status" value="2"/>
</dbReference>
<gene>
    <name evidence="3" type="ORF">NA56DRAFT_756842</name>
</gene>
<feature type="signal peptide" evidence="1">
    <location>
        <begin position="1"/>
        <end position="27"/>
    </location>
</feature>
<dbReference type="Gene3D" id="2.160.20.10">
    <property type="entry name" value="Single-stranded right-handed beta-helix, Pectin lyase-like"/>
    <property type="match status" value="2"/>
</dbReference>
<feature type="domain" description="Rhamnogalacturonase A/B/Epimerase-like pectate lyase" evidence="2">
    <location>
        <begin position="457"/>
        <end position="528"/>
    </location>
</feature>
<dbReference type="PANTHER" id="PTHR33928:SF2">
    <property type="entry name" value="PECTATE LYASE SUPERFAMILY PROTEIN DOMAIN-CONTAINING PROTEIN-RELATED"/>
    <property type="match status" value="1"/>
</dbReference>
<organism evidence="3 4">
    <name type="scientific">Hyaloscypha hepaticicola</name>
    <dbReference type="NCBI Taxonomy" id="2082293"/>
    <lineage>
        <taxon>Eukaryota</taxon>
        <taxon>Fungi</taxon>
        <taxon>Dikarya</taxon>
        <taxon>Ascomycota</taxon>
        <taxon>Pezizomycotina</taxon>
        <taxon>Leotiomycetes</taxon>
        <taxon>Helotiales</taxon>
        <taxon>Hyaloscyphaceae</taxon>
        <taxon>Hyaloscypha</taxon>
    </lineage>
</organism>
<sequence length="836" mass="87780">MFEISSAKMPFFHLAISLLSVIGSVTGAKVSISQVSSVVSLATSSFAPAVTYAGPTGSASSVSAKSSTTKVSPQVVAATAAAAPYWLESITHQGISAFNSNPASYQVFRNVKSFGAKGDGVTDDTAAIQSAMSAGGRCAPGSCSSTTTTPAIVYFPAGTYIVSSSIIDYYYTQIIGNPNSMPVLKATPNFSGFGIIDGDRYGANGLQFGATNLFYRQIRNLIFDLTAIPASSSATGVHWPTAQATSLQNCVFKMSDAPGTQHQGLFIENGSGGFMNDLVFYGGLNGAVFGNQQFTVRNLTFYNAVTAIDQIWDWGWTYMGISINNCTTGLNMAGGGTTGQSVGSVTFLDSTFTNTKVAIVTAHNATSFPATAGSLILDNIVLSNTPVAVQGPQGTVLKGGSLTISGWGEGHEYTTNYQDKNFEGSITRFSRPSSLTNNGLYYARSKPQYQASPLSQFVSIRTAGAKGDGVTDDTAAINNALKSASSAGKIVFFDAGTYKITSTITIPPGSKVVGESYSVIMGAGSFFSSITSPQPIVAVGAAGQKGIVEWSDMIVSTQGATAGAILIQWNLASTSSSPSGMWDVHTRIGGFAGSNLQVAQCPTTPGSTAVNKNCIAAFASMYIAPSATCLYMENTWFWTADHDIEDPNETQITVYTGRGLYSASTSGTIWMVGTAVEHHALYQYQFVGTKNVFAGQIQTETAYWQPNPNASAVFPVVSSWNDPNFATSCVGVSGQCNMGWGLRVVNSNSILVYGAGLYSFFNNYSTTCSNSVVAPGNGGSCQTRIFSIEGTASNVDVYNLNTVGSTQMVTRDGKQVALYSDNVNVYPDTIAYYKSS</sequence>
<evidence type="ECO:0000313" key="3">
    <source>
        <dbReference type="EMBL" id="PMD12141.1"/>
    </source>
</evidence>
<dbReference type="InterPro" id="IPR012334">
    <property type="entry name" value="Pectin_lyas_fold"/>
</dbReference>
<dbReference type="PANTHER" id="PTHR33928">
    <property type="entry name" value="POLYGALACTURONASE QRT3"/>
    <property type="match status" value="1"/>
</dbReference>